<comment type="caution">
    <text evidence="6">The sequence shown here is derived from an EMBL/GenBank/DDBJ whole genome shotgun (WGS) entry which is preliminary data.</text>
</comment>
<dbReference type="Pfam" id="PF00392">
    <property type="entry name" value="GntR"/>
    <property type="match status" value="1"/>
</dbReference>
<evidence type="ECO:0000313" key="6">
    <source>
        <dbReference type="EMBL" id="NGN41674.1"/>
    </source>
</evidence>
<keyword evidence="2" id="KW-0238">DNA-binding</keyword>
<keyword evidence="1" id="KW-0805">Transcription regulation</keyword>
<organism evidence="6 7">
    <name type="scientific">Mesorhizobium zhangyense</name>
    <dbReference type="NCBI Taxonomy" id="1776730"/>
    <lineage>
        <taxon>Bacteria</taxon>
        <taxon>Pseudomonadati</taxon>
        <taxon>Pseudomonadota</taxon>
        <taxon>Alphaproteobacteria</taxon>
        <taxon>Hyphomicrobiales</taxon>
        <taxon>Phyllobacteriaceae</taxon>
        <taxon>Mesorhizobium</taxon>
    </lineage>
</organism>
<dbReference type="SUPFAM" id="SSF46785">
    <property type="entry name" value="Winged helix' DNA-binding domain"/>
    <property type="match status" value="1"/>
</dbReference>
<name>A0A7C9R702_9HYPH</name>
<feature type="compositionally biased region" description="Low complexity" evidence="4">
    <location>
        <begin position="240"/>
        <end position="249"/>
    </location>
</feature>
<feature type="region of interest" description="Disordered" evidence="4">
    <location>
        <begin position="231"/>
        <end position="260"/>
    </location>
</feature>
<gene>
    <name evidence="6" type="ORF">G6N74_11395</name>
</gene>
<dbReference type="GO" id="GO:0003677">
    <property type="term" value="F:DNA binding"/>
    <property type="evidence" value="ECO:0007669"/>
    <property type="project" value="UniProtKB-KW"/>
</dbReference>
<reference evidence="6 7" key="1">
    <citation type="submission" date="2020-02" db="EMBL/GenBank/DDBJ databases">
        <title>Genome sequence of the type strain CGMCC 1.15528 of Mesorhizobium zhangyense.</title>
        <authorList>
            <person name="Gao J."/>
            <person name="Sun J."/>
        </authorList>
    </citation>
    <scope>NUCLEOTIDE SEQUENCE [LARGE SCALE GENOMIC DNA]</scope>
    <source>
        <strain evidence="6 7">CGMCC 1.15528</strain>
    </source>
</reference>
<evidence type="ECO:0000256" key="1">
    <source>
        <dbReference type="ARBA" id="ARBA00023015"/>
    </source>
</evidence>
<evidence type="ECO:0000313" key="7">
    <source>
        <dbReference type="Proteomes" id="UP000481252"/>
    </source>
</evidence>
<protein>
    <submittedName>
        <fullName evidence="6">GntR family transcriptional regulator</fullName>
    </submittedName>
</protein>
<dbReference type="InterPro" id="IPR036390">
    <property type="entry name" value="WH_DNA-bd_sf"/>
</dbReference>
<keyword evidence="3" id="KW-0804">Transcription</keyword>
<feature type="compositionally biased region" description="Basic and acidic residues" evidence="4">
    <location>
        <begin position="250"/>
        <end position="260"/>
    </location>
</feature>
<sequence length="260" mass="28082">MLDNDTYASPLPAAGKAEIAEAALRNAIVTCVLAPGERLSEAALAEEFALGRGAVRSALAKLKASGLVSSSARSGWSVTPVSAGEIRELSAARRQLEPLISSAMLDDTDRQRLKGFAEMHIALTQRQALDTDIVPTIRRCERDILELLAGRLAMPIVHGWLSDLWDRAVRLVNFFEVSGRVRLIPANRSRLVEAIIDGRKADALEHLATANTALETYLLDRFLESEAMVGGKSARRSAGKSKASGSQHKSATDKTRTLRG</sequence>
<evidence type="ECO:0000259" key="5">
    <source>
        <dbReference type="PROSITE" id="PS50949"/>
    </source>
</evidence>
<keyword evidence="7" id="KW-1185">Reference proteome</keyword>
<dbReference type="GO" id="GO:0003700">
    <property type="term" value="F:DNA-binding transcription factor activity"/>
    <property type="evidence" value="ECO:0007669"/>
    <property type="project" value="InterPro"/>
</dbReference>
<dbReference type="InterPro" id="IPR036388">
    <property type="entry name" value="WH-like_DNA-bd_sf"/>
</dbReference>
<dbReference type="InterPro" id="IPR000524">
    <property type="entry name" value="Tscrpt_reg_HTH_GntR"/>
</dbReference>
<dbReference type="Gene3D" id="1.10.10.10">
    <property type="entry name" value="Winged helix-like DNA-binding domain superfamily/Winged helix DNA-binding domain"/>
    <property type="match status" value="1"/>
</dbReference>
<accession>A0A7C9R702</accession>
<feature type="domain" description="HTH gntR-type" evidence="5">
    <location>
        <begin position="14"/>
        <end position="81"/>
    </location>
</feature>
<dbReference type="AlphaFoldDB" id="A0A7C9R702"/>
<proteinExistence type="predicted"/>
<dbReference type="RefSeq" id="WP_165117326.1">
    <property type="nucleotide sequence ID" value="NZ_JAAKZG010000004.1"/>
</dbReference>
<dbReference type="SMART" id="SM00345">
    <property type="entry name" value="HTH_GNTR"/>
    <property type="match status" value="1"/>
</dbReference>
<dbReference type="PROSITE" id="PS50949">
    <property type="entry name" value="HTH_GNTR"/>
    <property type="match status" value="1"/>
</dbReference>
<dbReference type="EMBL" id="JAAKZG010000004">
    <property type="protein sequence ID" value="NGN41674.1"/>
    <property type="molecule type" value="Genomic_DNA"/>
</dbReference>
<dbReference type="PANTHER" id="PTHR43537:SF24">
    <property type="entry name" value="GLUCONATE OPERON TRANSCRIPTIONAL REPRESSOR"/>
    <property type="match status" value="1"/>
</dbReference>
<evidence type="ECO:0000256" key="3">
    <source>
        <dbReference type="ARBA" id="ARBA00023163"/>
    </source>
</evidence>
<evidence type="ECO:0000256" key="4">
    <source>
        <dbReference type="SAM" id="MobiDB-lite"/>
    </source>
</evidence>
<evidence type="ECO:0000256" key="2">
    <source>
        <dbReference type="ARBA" id="ARBA00023125"/>
    </source>
</evidence>
<dbReference type="PANTHER" id="PTHR43537">
    <property type="entry name" value="TRANSCRIPTIONAL REGULATOR, GNTR FAMILY"/>
    <property type="match status" value="1"/>
</dbReference>
<dbReference type="Proteomes" id="UP000481252">
    <property type="component" value="Unassembled WGS sequence"/>
</dbReference>